<sequence length="183" mass="20767">MTLVEDSIRFIHKITKSHSNQHKFRKLIDSANLQPRKLTKPVKTRWITCRSALSESLQYRDIILQVLADDKSEKTIQLCATMSNPENLLRIASIVLLLNRTTETNNLLQRTVLSLADSKTVIDSLRVELGSLTSDVPQFHTKKSCWEPNPASRFIKDAEKVIQEERADPVQLCEEPGGESQVS</sequence>
<dbReference type="Proteomes" id="UP001281761">
    <property type="component" value="Unassembled WGS sequence"/>
</dbReference>
<comment type="caution">
    <text evidence="1">The sequence shown here is derived from an EMBL/GenBank/DDBJ whole genome shotgun (WGS) entry which is preliminary data.</text>
</comment>
<proteinExistence type="predicted"/>
<keyword evidence="2" id="KW-1185">Reference proteome</keyword>
<dbReference type="EMBL" id="JARBJD010000057">
    <property type="protein sequence ID" value="KAK2956371.1"/>
    <property type="molecule type" value="Genomic_DNA"/>
</dbReference>
<accession>A0ABQ9XY03</accession>
<reference evidence="1 2" key="1">
    <citation type="journal article" date="2022" name="bioRxiv">
        <title>Genomics of Preaxostyla Flagellates Illuminates Evolutionary Transitions and the Path Towards Mitochondrial Loss.</title>
        <authorList>
            <person name="Novak L.V.F."/>
            <person name="Treitli S.C."/>
            <person name="Pyrih J."/>
            <person name="Halakuc P."/>
            <person name="Pipaliya S.V."/>
            <person name="Vacek V."/>
            <person name="Brzon O."/>
            <person name="Soukal P."/>
            <person name="Eme L."/>
            <person name="Dacks J.B."/>
            <person name="Karnkowska A."/>
            <person name="Elias M."/>
            <person name="Hampl V."/>
        </authorList>
    </citation>
    <scope>NUCLEOTIDE SEQUENCE [LARGE SCALE GENOMIC DNA]</scope>
    <source>
        <strain evidence="1">NAU3</strain>
        <tissue evidence="1">Gut</tissue>
    </source>
</reference>
<evidence type="ECO:0000313" key="2">
    <source>
        <dbReference type="Proteomes" id="UP001281761"/>
    </source>
</evidence>
<organism evidence="1 2">
    <name type="scientific">Blattamonas nauphoetae</name>
    <dbReference type="NCBI Taxonomy" id="2049346"/>
    <lineage>
        <taxon>Eukaryota</taxon>
        <taxon>Metamonada</taxon>
        <taxon>Preaxostyla</taxon>
        <taxon>Oxymonadida</taxon>
        <taxon>Blattamonas</taxon>
    </lineage>
</organism>
<name>A0ABQ9XY03_9EUKA</name>
<gene>
    <name evidence="1" type="ORF">BLNAU_8738</name>
</gene>
<evidence type="ECO:0000313" key="1">
    <source>
        <dbReference type="EMBL" id="KAK2956371.1"/>
    </source>
</evidence>
<protein>
    <submittedName>
        <fullName evidence="1">Uncharacterized protein</fullName>
    </submittedName>
</protein>